<dbReference type="Gene3D" id="3.40.30.10">
    <property type="entry name" value="Glutaredoxin"/>
    <property type="match status" value="1"/>
</dbReference>
<evidence type="ECO:0000313" key="5">
    <source>
        <dbReference type="Proteomes" id="UP001205998"/>
    </source>
</evidence>
<dbReference type="SUPFAM" id="SSF52833">
    <property type="entry name" value="Thioredoxin-like"/>
    <property type="match status" value="1"/>
</dbReference>
<dbReference type="EMBL" id="MU563656">
    <property type="protein sequence ID" value="KAI5612883.1"/>
    <property type="molecule type" value="Genomic_DNA"/>
</dbReference>
<dbReference type="InterPro" id="IPR036249">
    <property type="entry name" value="Thioredoxin-like_sf"/>
</dbReference>
<keyword evidence="2" id="KW-0676">Redox-active center</keyword>
<dbReference type="Proteomes" id="UP001205998">
    <property type="component" value="Unassembled WGS sequence"/>
</dbReference>
<dbReference type="Gene3D" id="2.60.120.470">
    <property type="entry name" value="PITH domain"/>
    <property type="match status" value="1"/>
</dbReference>
<dbReference type="InterPro" id="IPR037047">
    <property type="entry name" value="PITH_dom_sf"/>
</dbReference>
<gene>
    <name evidence="4" type="ORF">C0J50_4615</name>
</gene>
<dbReference type="GO" id="GO:0005737">
    <property type="term" value="C:cytoplasm"/>
    <property type="evidence" value="ECO:0007669"/>
    <property type="project" value="UniProtKB-ARBA"/>
</dbReference>
<dbReference type="InterPro" id="IPR008979">
    <property type="entry name" value="Galactose-bd-like_sf"/>
</dbReference>
<accession>A0AAD5FEC9</accession>
<reference evidence="4" key="1">
    <citation type="submission" date="2018-07" db="EMBL/GenBank/DDBJ databases">
        <title>Comparative genomics of catfishes provides insights into carnivory and benthic adaptation.</title>
        <authorList>
            <person name="Zhang Y."/>
            <person name="Wang D."/>
            <person name="Peng Z."/>
            <person name="Zheng S."/>
            <person name="Shao F."/>
            <person name="Tao W."/>
        </authorList>
    </citation>
    <scope>NUCLEOTIDE SEQUENCE</scope>
    <source>
        <strain evidence="4">Chongqing</strain>
    </source>
</reference>
<dbReference type="Pfam" id="PF06201">
    <property type="entry name" value="PITH"/>
    <property type="match status" value="1"/>
</dbReference>
<comment type="caution">
    <text evidence="4">The sequence shown here is derived from an EMBL/GenBank/DDBJ whole genome shotgun (WGS) entry which is preliminary data.</text>
</comment>
<dbReference type="PROSITE" id="PS51532">
    <property type="entry name" value="PITH"/>
    <property type="match status" value="1"/>
</dbReference>
<dbReference type="PANTHER" id="PTHR46115">
    <property type="entry name" value="THIOREDOXIN-LIKE PROTEIN 1"/>
    <property type="match status" value="1"/>
</dbReference>
<keyword evidence="1" id="KW-1015">Disulfide bond</keyword>
<evidence type="ECO:0000313" key="4">
    <source>
        <dbReference type="EMBL" id="KAI5612883.1"/>
    </source>
</evidence>
<dbReference type="CDD" id="cd02947">
    <property type="entry name" value="TRX_family"/>
    <property type="match status" value="1"/>
</dbReference>
<feature type="domain" description="PITH" evidence="3">
    <location>
        <begin position="115"/>
        <end position="285"/>
    </location>
</feature>
<evidence type="ECO:0000256" key="1">
    <source>
        <dbReference type="ARBA" id="ARBA00023157"/>
    </source>
</evidence>
<dbReference type="InterPro" id="IPR010400">
    <property type="entry name" value="PITH_dom"/>
</dbReference>
<protein>
    <submittedName>
        <fullName evidence="4">Thioredoxin-like protein 1</fullName>
    </submittedName>
</protein>
<dbReference type="InterPro" id="IPR013766">
    <property type="entry name" value="Thioredoxin_domain"/>
</dbReference>
<dbReference type="AlphaFoldDB" id="A0AAD5FEC9"/>
<evidence type="ECO:0000259" key="3">
    <source>
        <dbReference type="PROSITE" id="PS51532"/>
    </source>
</evidence>
<dbReference type="SUPFAM" id="SSF49785">
    <property type="entry name" value="Galactose-binding domain-like"/>
    <property type="match status" value="1"/>
</dbReference>
<sequence length="376" mass="42235">MVGVKVIGSDSEFQPELTGAGSRLVVVKFTMAGCRPCVRIAPAFTMLSNKYPHVVFLEVDVHVCQGTAAANNISATPTFLFFRNKVRVDLYQGADSSGLEDKIKQHVENDPGSNEDSDIPKGYMDLMPFVNKAGCECLNESDDCGFDNCLIKDSTYLESDCDEQLLITIAFNQPVKLFSMKMQVSVLAQAPKCVKIFINLPHSMDFDDAERSEPTQTLDLSEEDYKDEGLISLRYVKFQNVNSVTLFIKSNLGDEETTKVNYLTFIGTPVQATNMNDFKRERNWQFRRLPQFYELKFSNEGAVFAAFIVCPQYEAYMAVGQVVGCLYTMAVLQAYQTDLHWELDEEVKMGNGKVRELHCASDLALRDTKETCSAMQ</sequence>
<proteinExistence type="predicted"/>
<organism evidence="4 5">
    <name type="scientific">Silurus asotus</name>
    <name type="common">Amur catfish</name>
    <name type="synonym">Parasilurus asotus</name>
    <dbReference type="NCBI Taxonomy" id="30991"/>
    <lineage>
        <taxon>Eukaryota</taxon>
        <taxon>Metazoa</taxon>
        <taxon>Chordata</taxon>
        <taxon>Craniata</taxon>
        <taxon>Vertebrata</taxon>
        <taxon>Euteleostomi</taxon>
        <taxon>Actinopterygii</taxon>
        <taxon>Neopterygii</taxon>
        <taxon>Teleostei</taxon>
        <taxon>Ostariophysi</taxon>
        <taxon>Siluriformes</taxon>
        <taxon>Siluridae</taxon>
        <taxon>Silurus</taxon>
    </lineage>
</organism>
<keyword evidence="5" id="KW-1185">Reference proteome</keyword>
<evidence type="ECO:0000256" key="2">
    <source>
        <dbReference type="ARBA" id="ARBA00023284"/>
    </source>
</evidence>
<name>A0AAD5FEC9_SILAS</name>
<dbReference type="Pfam" id="PF00085">
    <property type="entry name" value="Thioredoxin"/>
    <property type="match status" value="1"/>
</dbReference>